<dbReference type="PROSITE" id="PS50995">
    <property type="entry name" value="HTH_MARR_2"/>
    <property type="match status" value="1"/>
</dbReference>
<dbReference type="InterPro" id="IPR000835">
    <property type="entry name" value="HTH_MarR-typ"/>
</dbReference>
<name>A0ABW4R524_9RHOB</name>
<dbReference type="InterPro" id="IPR036388">
    <property type="entry name" value="WH-like_DNA-bd_sf"/>
</dbReference>
<evidence type="ECO:0000313" key="4">
    <source>
        <dbReference type="Proteomes" id="UP001597213"/>
    </source>
</evidence>
<dbReference type="InterPro" id="IPR039422">
    <property type="entry name" value="MarR/SlyA-like"/>
</dbReference>
<dbReference type="PRINTS" id="PR00598">
    <property type="entry name" value="HTHMARR"/>
</dbReference>
<dbReference type="Proteomes" id="UP001597213">
    <property type="component" value="Unassembled WGS sequence"/>
</dbReference>
<dbReference type="CDD" id="cd00090">
    <property type="entry name" value="HTH_ARSR"/>
    <property type="match status" value="1"/>
</dbReference>
<feature type="compositionally biased region" description="Low complexity" evidence="1">
    <location>
        <begin position="163"/>
        <end position="175"/>
    </location>
</feature>
<feature type="domain" description="HTH marR-type" evidence="2">
    <location>
        <begin position="1"/>
        <end position="141"/>
    </location>
</feature>
<reference evidence="4" key="1">
    <citation type="journal article" date="2019" name="Int. J. Syst. Evol. Microbiol.">
        <title>The Global Catalogue of Microorganisms (GCM) 10K type strain sequencing project: providing services to taxonomists for standard genome sequencing and annotation.</title>
        <authorList>
            <consortium name="The Broad Institute Genomics Platform"/>
            <consortium name="The Broad Institute Genome Sequencing Center for Infectious Disease"/>
            <person name="Wu L."/>
            <person name="Ma J."/>
        </authorList>
    </citation>
    <scope>NUCLEOTIDE SEQUENCE [LARGE SCALE GENOMIC DNA]</scope>
    <source>
        <strain evidence="4">CCUG 56029</strain>
    </source>
</reference>
<proteinExistence type="predicted"/>
<comment type="caution">
    <text evidence="3">The sequence shown here is derived from an EMBL/GenBank/DDBJ whole genome shotgun (WGS) entry which is preliminary data.</text>
</comment>
<evidence type="ECO:0000313" key="3">
    <source>
        <dbReference type="EMBL" id="MFD1881334.1"/>
    </source>
</evidence>
<dbReference type="RefSeq" id="WP_379141097.1">
    <property type="nucleotide sequence ID" value="NZ_JBHUEN010000016.1"/>
</dbReference>
<gene>
    <name evidence="3" type="ORF">ACFSCT_06340</name>
</gene>
<evidence type="ECO:0000256" key="1">
    <source>
        <dbReference type="SAM" id="MobiDB-lite"/>
    </source>
</evidence>
<evidence type="ECO:0000259" key="2">
    <source>
        <dbReference type="PROSITE" id="PS50995"/>
    </source>
</evidence>
<dbReference type="PANTHER" id="PTHR33164">
    <property type="entry name" value="TRANSCRIPTIONAL REGULATOR, MARR FAMILY"/>
    <property type="match status" value="1"/>
</dbReference>
<protein>
    <submittedName>
        <fullName evidence="3">MarR family winged helix-turn-helix transcriptional regulator</fullName>
    </submittedName>
</protein>
<dbReference type="InterPro" id="IPR011991">
    <property type="entry name" value="ArsR-like_HTH"/>
</dbReference>
<feature type="region of interest" description="Disordered" evidence="1">
    <location>
        <begin position="146"/>
        <end position="175"/>
    </location>
</feature>
<sequence>MTSERQAAEQAFQTAAQEHSTATVLFHAAIADRLGLGPTDIKSLDFIQRSGKLTAGELGKLTGLSSASVTALIDRLERKGFVKRSRDDSDRRKVILTPTATARHSIDPAFADARQMLTDMLAPYTVDEIRFLADFLRRSATAVHDFLQSPPVDSDQDRKRSKAPTAKAQAKTTDL</sequence>
<dbReference type="SUPFAM" id="SSF46785">
    <property type="entry name" value="Winged helix' DNA-binding domain"/>
    <property type="match status" value="1"/>
</dbReference>
<dbReference type="Pfam" id="PF01047">
    <property type="entry name" value="MarR"/>
    <property type="match status" value="1"/>
</dbReference>
<organism evidence="3 4">
    <name type="scientific">Paracoccus pacificus</name>
    <dbReference type="NCBI Taxonomy" id="1463598"/>
    <lineage>
        <taxon>Bacteria</taxon>
        <taxon>Pseudomonadati</taxon>
        <taxon>Pseudomonadota</taxon>
        <taxon>Alphaproteobacteria</taxon>
        <taxon>Rhodobacterales</taxon>
        <taxon>Paracoccaceae</taxon>
        <taxon>Paracoccus</taxon>
    </lineage>
</organism>
<dbReference type="PANTHER" id="PTHR33164:SF106">
    <property type="entry name" value="TRANSCRIPTIONAL REGULATORY PROTEIN"/>
    <property type="match status" value="1"/>
</dbReference>
<dbReference type="InterPro" id="IPR036390">
    <property type="entry name" value="WH_DNA-bd_sf"/>
</dbReference>
<keyword evidence="4" id="KW-1185">Reference proteome</keyword>
<dbReference type="SMART" id="SM00347">
    <property type="entry name" value="HTH_MARR"/>
    <property type="match status" value="1"/>
</dbReference>
<accession>A0ABW4R524</accession>
<dbReference type="PRINTS" id="PR00033">
    <property type="entry name" value="HTHASNC"/>
</dbReference>
<dbReference type="EMBL" id="JBHUEN010000016">
    <property type="protein sequence ID" value="MFD1881334.1"/>
    <property type="molecule type" value="Genomic_DNA"/>
</dbReference>
<dbReference type="Gene3D" id="1.10.10.10">
    <property type="entry name" value="Winged helix-like DNA-binding domain superfamily/Winged helix DNA-binding domain"/>
    <property type="match status" value="1"/>
</dbReference>
<dbReference type="InterPro" id="IPR000485">
    <property type="entry name" value="AsnC-type_HTH_dom"/>
</dbReference>